<gene>
    <name evidence="3" type="ORF">AV649_08875</name>
</gene>
<evidence type="ECO:0000256" key="1">
    <source>
        <dbReference type="SAM" id="MobiDB-lite"/>
    </source>
</evidence>
<reference evidence="4" key="1">
    <citation type="submission" date="2016-01" db="EMBL/GenBank/DDBJ databases">
        <title>Whole genome sequencing of Bhargavaea cecembensis T14.</title>
        <authorList>
            <person name="Hong K.W."/>
        </authorList>
    </citation>
    <scope>NUCLEOTIDE SEQUENCE [LARGE SCALE GENOMIC DNA]</scope>
    <source>
        <strain evidence="4">M19</strain>
    </source>
</reference>
<evidence type="ECO:0000313" key="3">
    <source>
        <dbReference type="EMBL" id="KZE43943.1"/>
    </source>
</evidence>
<dbReference type="SUPFAM" id="SSF56988">
    <property type="entry name" value="Anthrax protective antigen"/>
    <property type="match status" value="7"/>
</dbReference>
<dbReference type="Gene3D" id="1.10.530.10">
    <property type="match status" value="1"/>
</dbReference>
<feature type="region of interest" description="Disordered" evidence="1">
    <location>
        <begin position="81"/>
        <end position="125"/>
    </location>
</feature>
<dbReference type="Pfam" id="PF01832">
    <property type="entry name" value="Glucosaminidase"/>
    <property type="match status" value="1"/>
</dbReference>
<dbReference type="InterPro" id="IPR037524">
    <property type="entry name" value="PA14/GLEYA"/>
</dbReference>
<evidence type="ECO:0000259" key="2">
    <source>
        <dbReference type="PROSITE" id="PS51820"/>
    </source>
</evidence>
<evidence type="ECO:0000313" key="4">
    <source>
        <dbReference type="Proteomes" id="UP000076510"/>
    </source>
</evidence>
<dbReference type="SMART" id="SM00758">
    <property type="entry name" value="PA14"/>
    <property type="match status" value="5"/>
</dbReference>
<feature type="domain" description="PA14" evidence="2">
    <location>
        <begin position="265"/>
        <end position="401"/>
    </location>
</feature>
<proteinExistence type="predicted"/>
<feature type="compositionally biased region" description="Acidic residues" evidence="1">
    <location>
        <begin position="106"/>
        <end position="125"/>
    </location>
</feature>
<sequence>MDSVVSKALVINEESGEAVSVYADPSLESEVVLELESGSEVDLQPEPNLDEAFTKISVSNKETQETIDGYILSTFVSLPEDEATEEKAPVEESDADTQVPEKEPAAVEEETVDEPPAEADPIQEDEEEADTMQIQSFAAAAPIVTADAWQAQYFANTKLQGTPVQKTHPAINFDWGSGSPDSKIPNDNFSARFTRVMQFDRGVYQLVGEVDDHVKVYIDNKLVFEITKAGHHTINQPIQVPVGKHEAYVEYVELTGKAKLKLDFQKPTGWTAKYYGNTTQKGTPLIKTHAQEKLAFDWGHGSPDASIPVDNFSAEFENIMTFNEGVYQLTGRVDDVARVFIDDKLVYKVETPGSHPVDQLIEVPQGSHRVKVQYVEFTGSAKISLDFKQPDGWIAKYYNNLDFKGDPVIHRSEKLDFNWGHGSPDKKIPVDNFSATFEKDVSFQGGEYRLVGRADDVARVYIDGKLVYEVNKAGNHPIDKVLSITPGTHRVYVEYKEFTGGAALSLDFAKVSGDGWFAKYYSNNNFKGVPVYYDTPKNLQFDWGHGSPDKSVPVDNFSAEYTRKMDFEGGVYTLTGRSDDLIKVYIDGKLVHEISKPGSHAINQPVEISKGTHEVKVQYVEFTGSAKLSLDFTRPNGWVAKYYKNTDLKGTPVIKEHSDLNFNWKAGSPDSAIPNDYFSASFEKEMNFSGGIYKVTGHVDDKIKIYIDDQLKYQITNPGHHVMDGLIDIPKGNHKVRVEYVELTGNARVSLDFTSPQGWIAKYYKNTSFQGTPVLQEHDAVNFDWGYGSPDPQIPVDHFSATYEKSMSFDGGIYEITGQSDDLVKVSIDGKVVYDVTKPGNHSLSKFLDISKGTHAIKIDYVEFTGKAKLSVDFKKADSGWVAKYYPNTTLSGTPVLKVVNELNFDWAHGSPDPAIPVNYFSASFENTLNFEGGLYNLRGNVDDKMKVFVDGQLVYEMNKAGSHKIDEFLNITKGSHKIRVEYVELTGSANMSLDFTKMQGIIKKYESTTYSTSLQDMVTKQVNARAQIDPYTYDTYIRSDGFISISNNVGIVDYSSNWKLREGPGTNFWEVTQISSSKSNPYSLRILGQVKGSDGYIWYKVNYTGWQNAKPEAVERLVNPLNYTDKNSKDYLQFLKLSGTAGLDANEVNSKVLWNKGILANKASSFIQASKEYNVNEVYLIAHALLETGNGTSALSTGVGIIVENGKPRLAKNGEKPQDYSYNMYGINAKDSCALECGALYAYQMGWTTPEKAIVGGASFIASGYVSQGQDTIYKMRWNPAAPATHQYATDIGWALKQTARIKEVYDQLNNYTMVFDEPVFSNK</sequence>
<organism evidence="3 4">
    <name type="scientific">Rossellomorea marisflavi</name>
    <dbReference type="NCBI Taxonomy" id="189381"/>
    <lineage>
        <taxon>Bacteria</taxon>
        <taxon>Bacillati</taxon>
        <taxon>Bacillota</taxon>
        <taxon>Bacilli</taxon>
        <taxon>Bacillales</taxon>
        <taxon>Bacillaceae</taxon>
        <taxon>Rossellomorea</taxon>
    </lineage>
</organism>
<dbReference type="InterPro" id="IPR002901">
    <property type="entry name" value="MGlyc_endo_b_GlcNAc-like_dom"/>
</dbReference>
<dbReference type="Gene3D" id="3.90.182.10">
    <property type="entry name" value="Toxin - Anthrax Protective Antigen,domain 1"/>
    <property type="match status" value="5"/>
</dbReference>
<dbReference type="EMBL" id="LQQY01000045">
    <property type="protein sequence ID" value="KZE43943.1"/>
    <property type="molecule type" value="Genomic_DNA"/>
</dbReference>
<dbReference type="Proteomes" id="UP000076510">
    <property type="component" value="Unassembled WGS sequence"/>
</dbReference>
<dbReference type="PROSITE" id="PS51820">
    <property type="entry name" value="PA14"/>
    <property type="match status" value="3"/>
</dbReference>
<dbReference type="GO" id="GO:0004040">
    <property type="term" value="F:amidase activity"/>
    <property type="evidence" value="ECO:0007669"/>
    <property type="project" value="InterPro"/>
</dbReference>
<dbReference type="RefSeq" id="WP_063191940.1">
    <property type="nucleotide sequence ID" value="NZ_LQQY01000045.1"/>
</dbReference>
<dbReference type="InterPro" id="IPR011658">
    <property type="entry name" value="PA14_dom"/>
</dbReference>
<feature type="domain" description="PA14" evidence="2">
    <location>
        <begin position="754"/>
        <end position="890"/>
    </location>
</feature>
<name>A0A161SWS3_9BACI</name>
<accession>A0A161SWS3</accession>
<feature type="domain" description="PA14" evidence="2">
    <location>
        <begin position="511"/>
        <end position="647"/>
    </location>
</feature>
<dbReference type="SMART" id="SM00047">
    <property type="entry name" value="LYZ2"/>
    <property type="match status" value="1"/>
</dbReference>
<protein>
    <recommendedName>
        <fullName evidence="2">PA14 domain-containing protein</fullName>
    </recommendedName>
</protein>
<comment type="caution">
    <text evidence="3">The sequence shown here is derived from an EMBL/GenBank/DDBJ whole genome shotgun (WGS) entry which is preliminary data.</text>
</comment>
<dbReference type="Pfam" id="PF07691">
    <property type="entry name" value="PA14"/>
    <property type="match status" value="6"/>
</dbReference>